<sequence length="203" mass="21994">MGQRKTGPRTRIGTLCLMLAAVLSAALMPAASAAPPTPDFGAGIDAYAAHEPQSACEADPKPGVVGFKDLLVATYGERAWGISRSCDQGGVSEHKDGRALDYAFDVTDAAQRAEADDLLGWLLATDRHGNAHALARRLGIMYIIWNNRIWLSVDPQWKQYNDCADGSGDPTACHRDHVHFSFGWPGARKETTWWTASAVSRVD</sequence>
<evidence type="ECO:0000313" key="6">
    <source>
        <dbReference type="Proteomes" id="UP001195724"/>
    </source>
</evidence>
<evidence type="ECO:0000259" key="2">
    <source>
        <dbReference type="Pfam" id="PF26571"/>
    </source>
</evidence>
<dbReference type="Proteomes" id="UP001195724">
    <property type="component" value="Unassembled WGS sequence"/>
</dbReference>
<dbReference type="EMBL" id="JAFBCL010000001">
    <property type="protein sequence ID" value="MBM7815149.1"/>
    <property type="molecule type" value="Genomic_DNA"/>
</dbReference>
<dbReference type="Pfam" id="PF26571">
    <property type="entry name" value="VldE"/>
    <property type="match status" value="1"/>
</dbReference>
<reference evidence="4" key="2">
    <citation type="submission" date="2021-04" db="EMBL/GenBank/DDBJ databases">
        <title>Saccharothrix algeriensis WGS.</title>
        <authorList>
            <person name="Stuskova K."/>
            <person name="Hakalova E."/>
            <person name="Tebbal A.B."/>
            <person name="Eichmeier A."/>
        </authorList>
    </citation>
    <scope>NUCLEOTIDE SEQUENCE</scope>
    <source>
        <strain evidence="4">NRRL B-24137</strain>
    </source>
</reference>
<dbReference type="AlphaFoldDB" id="A0A8T8HYB6"/>
<proteinExistence type="predicted"/>
<evidence type="ECO:0000256" key="1">
    <source>
        <dbReference type="SAM" id="SignalP"/>
    </source>
</evidence>
<accession>A0A8T8HYB6</accession>
<dbReference type="Proteomes" id="UP000671828">
    <property type="component" value="Chromosome"/>
</dbReference>
<feature type="domain" description="ARB-07466-like C-terminal" evidence="2">
    <location>
        <begin position="59"/>
        <end position="172"/>
    </location>
</feature>
<keyword evidence="6" id="KW-1185">Reference proteome</keyword>
<dbReference type="EMBL" id="CP072788">
    <property type="protein sequence ID" value="QTR03397.1"/>
    <property type="molecule type" value="Genomic_DNA"/>
</dbReference>
<evidence type="ECO:0000313" key="4">
    <source>
        <dbReference type="EMBL" id="QTR03397.1"/>
    </source>
</evidence>
<protein>
    <recommendedName>
        <fullName evidence="2">ARB-07466-like C-terminal domain-containing protein</fullName>
    </recommendedName>
</protein>
<organism evidence="4 5">
    <name type="scientific">Saccharothrix algeriensis</name>
    <dbReference type="NCBI Taxonomy" id="173560"/>
    <lineage>
        <taxon>Bacteria</taxon>
        <taxon>Bacillati</taxon>
        <taxon>Actinomycetota</taxon>
        <taxon>Actinomycetes</taxon>
        <taxon>Pseudonocardiales</taxon>
        <taxon>Pseudonocardiaceae</taxon>
        <taxon>Saccharothrix</taxon>
    </lineage>
</organism>
<feature type="signal peptide" evidence="1">
    <location>
        <begin position="1"/>
        <end position="33"/>
    </location>
</feature>
<feature type="chain" id="PRO_5035940364" description="ARB-07466-like C-terminal domain-containing protein" evidence="1">
    <location>
        <begin position="34"/>
        <end position="203"/>
    </location>
</feature>
<gene>
    <name evidence="4" type="ORF">J7S33_31565</name>
    <name evidence="3" type="ORF">JOE68_006014</name>
</gene>
<reference evidence="3 6" key="1">
    <citation type="submission" date="2021-01" db="EMBL/GenBank/DDBJ databases">
        <title>Sequencing the genomes of 1000 actinobacteria strains.</title>
        <authorList>
            <person name="Klenk H.-P."/>
        </authorList>
    </citation>
    <scope>NUCLEOTIDE SEQUENCE [LARGE SCALE GENOMIC DNA]</scope>
    <source>
        <strain evidence="3 6">DSM 44581</strain>
    </source>
</reference>
<keyword evidence="1" id="KW-0732">Signal</keyword>
<evidence type="ECO:0000313" key="3">
    <source>
        <dbReference type="EMBL" id="MBM7815149.1"/>
    </source>
</evidence>
<evidence type="ECO:0000313" key="5">
    <source>
        <dbReference type="Proteomes" id="UP000671828"/>
    </source>
</evidence>
<dbReference type="InterPro" id="IPR058593">
    <property type="entry name" value="ARB_07466-like_C"/>
</dbReference>
<dbReference type="RefSeq" id="WP_204845708.1">
    <property type="nucleotide sequence ID" value="NZ_JAFBCL010000001.1"/>
</dbReference>
<name>A0A8T8HYB6_9PSEU</name>